<organism evidence="1 2">
    <name type="scientific">Puccinia graminis f. sp. tritici (strain CRL 75-36-700-3 / race SCCL)</name>
    <name type="common">Black stem rust fungus</name>
    <dbReference type="NCBI Taxonomy" id="418459"/>
    <lineage>
        <taxon>Eukaryota</taxon>
        <taxon>Fungi</taxon>
        <taxon>Dikarya</taxon>
        <taxon>Basidiomycota</taxon>
        <taxon>Pucciniomycotina</taxon>
        <taxon>Pucciniomycetes</taxon>
        <taxon>Pucciniales</taxon>
        <taxon>Pucciniaceae</taxon>
        <taxon>Puccinia</taxon>
    </lineage>
</organism>
<dbReference type="InParanoid" id="H6QS23"/>
<keyword evidence="2" id="KW-1185">Reference proteome</keyword>
<dbReference type="Proteomes" id="UP000008783">
    <property type="component" value="Unassembled WGS sequence"/>
</dbReference>
<dbReference type="OrthoDB" id="10249433at2759"/>
<proteinExistence type="predicted"/>
<dbReference type="KEGG" id="pgr:PGTG_21600"/>
<sequence length="83" mass="9248">MIQLIPLCPMLAIAPDSRPAYFVELFARAVCRFAGRMPLANANKGKNTPDTWFENQFASDPQCYVGNLRIATGLNILSVRTFL</sequence>
<dbReference type="GeneID" id="13542845"/>
<dbReference type="EMBL" id="DS178288">
    <property type="protein sequence ID" value="EHS63469.1"/>
    <property type="molecule type" value="Genomic_DNA"/>
</dbReference>
<gene>
    <name evidence="1" type="ORF">PGTG_21600</name>
</gene>
<dbReference type="VEuPathDB" id="FungiDB:PGTG_21600"/>
<evidence type="ECO:0000313" key="1">
    <source>
        <dbReference type="EMBL" id="EHS63469.1"/>
    </source>
</evidence>
<dbReference type="HOGENOM" id="CLU_2543691_0_0_1"/>
<dbReference type="RefSeq" id="XP_003889680.1">
    <property type="nucleotide sequence ID" value="XM_003889631.1"/>
</dbReference>
<protein>
    <submittedName>
        <fullName evidence="1">Uncharacterized protein</fullName>
    </submittedName>
</protein>
<accession>H6QS23</accession>
<dbReference type="AlphaFoldDB" id="H6QS23"/>
<reference evidence="2" key="1">
    <citation type="journal article" date="2011" name="Proc. Natl. Acad. Sci. U.S.A.">
        <title>Obligate biotrophy features unraveled by the genomic analysis of rust fungi.</title>
        <authorList>
            <person name="Duplessis S."/>
            <person name="Cuomo C.A."/>
            <person name="Lin Y.-C."/>
            <person name="Aerts A."/>
            <person name="Tisserant E."/>
            <person name="Veneault-Fourrey C."/>
            <person name="Joly D.L."/>
            <person name="Hacquard S."/>
            <person name="Amselem J."/>
            <person name="Cantarel B.L."/>
            <person name="Chiu R."/>
            <person name="Coutinho P.M."/>
            <person name="Feau N."/>
            <person name="Field M."/>
            <person name="Frey P."/>
            <person name="Gelhaye E."/>
            <person name="Goldberg J."/>
            <person name="Grabherr M.G."/>
            <person name="Kodira C.D."/>
            <person name="Kohler A."/>
            <person name="Kuees U."/>
            <person name="Lindquist E.A."/>
            <person name="Lucas S.M."/>
            <person name="Mago R."/>
            <person name="Mauceli E."/>
            <person name="Morin E."/>
            <person name="Murat C."/>
            <person name="Pangilinan J.L."/>
            <person name="Park R."/>
            <person name="Pearson M."/>
            <person name="Quesneville H."/>
            <person name="Rouhier N."/>
            <person name="Sakthikumar S."/>
            <person name="Salamov A.A."/>
            <person name="Schmutz J."/>
            <person name="Selles B."/>
            <person name="Shapiro H."/>
            <person name="Tanguay P."/>
            <person name="Tuskan G.A."/>
            <person name="Henrissat B."/>
            <person name="Van de Peer Y."/>
            <person name="Rouze P."/>
            <person name="Ellis J.G."/>
            <person name="Dodds P.N."/>
            <person name="Schein J.E."/>
            <person name="Zhong S."/>
            <person name="Hamelin R.C."/>
            <person name="Grigoriev I.V."/>
            <person name="Szabo L.J."/>
            <person name="Martin F."/>
        </authorList>
    </citation>
    <scope>NUCLEOTIDE SEQUENCE [LARGE SCALE GENOMIC DNA]</scope>
    <source>
        <strain evidence="2">CRL 75-36-700-3 / race SCCL</strain>
    </source>
</reference>
<name>H6QS23_PUCGT</name>
<dbReference type="STRING" id="418459.H6QS23"/>
<evidence type="ECO:0000313" key="2">
    <source>
        <dbReference type="Proteomes" id="UP000008783"/>
    </source>
</evidence>